<gene>
    <name evidence="2" type="ORF">CXB51_024820</name>
</gene>
<dbReference type="Proteomes" id="UP000701853">
    <property type="component" value="Chromosome 10"/>
</dbReference>
<evidence type="ECO:0000313" key="2">
    <source>
        <dbReference type="EMBL" id="KAG8480285.1"/>
    </source>
</evidence>
<name>A0A8J5YJA9_9ROSI</name>
<dbReference type="OrthoDB" id="992938at2759"/>
<evidence type="ECO:0000313" key="3">
    <source>
        <dbReference type="Proteomes" id="UP000701853"/>
    </source>
</evidence>
<accession>A0A8J5YJA9</accession>
<protein>
    <recommendedName>
        <fullName evidence="1">Reverse transcriptase Ty1/copia-type domain-containing protein</fullName>
    </recommendedName>
</protein>
<dbReference type="AlphaFoldDB" id="A0A8J5YJA9"/>
<dbReference type="InterPro" id="IPR043502">
    <property type="entry name" value="DNA/RNA_pol_sf"/>
</dbReference>
<comment type="caution">
    <text evidence="2">The sequence shown here is derived from an EMBL/GenBank/DDBJ whole genome shotgun (WGS) entry which is preliminary data.</text>
</comment>
<evidence type="ECO:0000259" key="1">
    <source>
        <dbReference type="Pfam" id="PF07727"/>
    </source>
</evidence>
<feature type="domain" description="Reverse transcriptase Ty1/copia-type" evidence="1">
    <location>
        <begin position="58"/>
        <end position="225"/>
    </location>
</feature>
<dbReference type="SUPFAM" id="SSF56672">
    <property type="entry name" value="DNA/RNA polymerases"/>
    <property type="match status" value="1"/>
</dbReference>
<dbReference type="EMBL" id="JAHUZN010000010">
    <property type="protein sequence ID" value="KAG8480285.1"/>
    <property type="molecule type" value="Genomic_DNA"/>
</dbReference>
<reference evidence="2 3" key="1">
    <citation type="journal article" date="2021" name="bioRxiv">
        <title>The Gossypium anomalum genome as a resource for cotton improvement and evolutionary analysis of hybrid incompatibility.</title>
        <authorList>
            <person name="Grover C.E."/>
            <person name="Yuan D."/>
            <person name="Arick M.A."/>
            <person name="Miller E.R."/>
            <person name="Hu G."/>
            <person name="Peterson D.G."/>
            <person name="Wendel J.F."/>
            <person name="Udall J.A."/>
        </authorList>
    </citation>
    <scope>NUCLEOTIDE SEQUENCE [LARGE SCALE GENOMIC DNA]</scope>
    <source>
        <strain evidence="2">JFW-Udall</strain>
        <tissue evidence="2">Leaf</tissue>
    </source>
</reference>
<sequence length="382" mass="43926">MGNRVLLMLDEIDKVLLPERSIVTYALKNETLIEGIDYFAKSRRHYYLLNEQLVKFESHDVPELDVKSAFLNGFLKEEIFIEQSDGFKVLGEEDKVYRLKKALYGLKQAPRARYEKVDTYLSRLKFEKSVSEATLYVKRLESETSLIVPLYMDDLLVTRSKDELISEFKVQMQEVFEMTDLGVMTYFLGMKVNQSDQGIFICQHAFALKILNRFCMTNCKIVSTLMAQGEKLSSSGNQEKVDKKEYRSLVGCLLYLIATRPDIIFGVSLLSRFMHCCDVVHFKAAKRILRYVKGTLNYGVKFEKGKELKLTRYFDSDWAGSIDDMRSTSGYFFTLGSGVFCWSSKKQQTVAQSIAEVEYTAAAPAVNQAIWLRKLVCDLNEE</sequence>
<keyword evidence="3" id="KW-1185">Reference proteome</keyword>
<dbReference type="CDD" id="cd09272">
    <property type="entry name" value="RNase_HI_RT_Ty1"/>
    <property type="match status" value="1"/>
</dbReference>
<dbReference type="InterPro" id="IPR013103">
    <property type="entry name" value="RVT_2"/>
</dbReference>
<proteinExistence type="predicted"/>
<organism evidence="2 3">
    <name type="scientific">Gossypium anomalum</name>
    <dbReference type="NCBI Taxonomy" id="47600"/>
    <lineage>
        <taxon>Eukaryota</taxon>
        <taxon>Viridiplantae</taxon>
        <taxon>Streptophyta</taxon>
        <taxon>Embryophyta</taxon>
        <taxon>Tracheophyta</taxon>
        <taxon>Spermatophyta</taxon>
        <taxon>Magnoliopsida</taxon>
        <taxon>eudicotyledons</taxon>
        <taxon>Gunneridae</taxon>
        <taxon>Pentapetalae</taxon>
        <taxon>rosids</taxon>
        <taxon>malvids</taxon>
        <taxon>Malvales</taxon>
        <taxon>Malvaceae</taxon>
        <taxon>Malvoideae</taxon>
        <taxon>Gossypium</taxon>
    </lineage>
</organism>
<dbReference type="PANTHER" id="PTHR11439">
    <property type="entry name" value="GAG-POL-RELATED RETROTRANSPOSON"/>
    <property type="match status" value="1"/>
</dbReference>
<dbReference type="PANTHER" id="PTHR11439:SF503">
    <property type="entry name" value="CYSTEINE-RICH RLK (RECEPTOR-LIKE PROTEIN KINASE) 8"/>
    <property type="match status" value="1"/>
</dbReference>
<dbReference type="Pfam" id="PF07727">
    <property type="entry name" value="RVT_2"/>
    <property type="match status" value="1"/>
</dbReference>